<proteinExistence type="inferred from homology"/>
<organism evidence="4 5">
    <name type="scientific">Metaplanococcus flavidus</name>
    <dbReference type="NCBI Taxonomy" id="569883"/>
    <lineage>
        <taxon>Bacteria</taxon>
        <taxon>Bacillati</taxon>
        <taxon>Bacillota</taxon>
        <taxon>Bacilli</taxon>
        <taxon>Bacillales</taxon>
        <taxon>Caryophanaceae</taxon>
        <taxon>Metaplanococcus</taxon>
    </lineage>
</organism>
<dbReference type="PANTHER" id="PTHR46268">
    <property type="entry name" value="STRESS RESPONSE PROTEIN NHAX"/>
    <property type="match status" value="1"/>
</dbReference>
<dbReference type="InterPro" id="IPR006015">
    <property type="entry name" value="Universal_stress_UspA"/>
</dbReference>
<evidence type="ECO:0000256" key="2">
    <source>
        <dbReference type="PIRNR" id="PIRNR006276"/>
    </source>
</evidence>
<name>A0ABW3L6T5_9BACL</name>
<evidence type="ECO:0000313" key="4">
    <source>
        <dbReference type="EMBL" id="MFD1030025.1"/>
    </source>
</evidence>
<dbReference type="EMBL" id="JBHTKI010000002">
    <property type="protein sequence ID" value="MFD1030025.1"/>
    <property type="molecule type" value="Genomic_DNA"/>
</dbReference>
<feature type="domain" description="UspA" evidence="3">
    <location>
        <begin position="5"/>
        <end position="144"/>
    </location>
</feature>
<keyword evidence="5" id="KW-1185">Reference proteome</keyword>
<dbReference type="Proteomes" id="UP001597109">
    <property type="component" value="Unassembled WGS sequence"/>
</dbReference>
<dbReference type="PRINTS" id="PR01438">
    <property type="entry name" value="UNVRSLSTRESS"/>
</dbReference>
<comment type="similarity">
    <text evidence="1 2">Belongs to the universal stress protein A family.</text>
</comment>
<dbReference type="PANTHER" id="PTHR46268:SF6">
    <property type="entry name" value="UNIVERSAL STRESS PROTEIN UP12"/>
    <property type="match status" value="1"/>
</dbReference>
<comment type="caution">
    <text evidence="4">The sequence shown here is derived from an EMBL/GenBank/DDBJ whole genome shotgun (WGS) entry which is preliminary data.</text>
</comment>
<dbReference type="RefSeq" id="WP_144840543.1">
    <property type="nucleotide sequence ID" value="NZ_JBHTKI010000002.1"/>
</dbReference>
<dbReference type="PIRSF" id="PIRSF006276">
    <property type="entry name" value="UspA"/>
    <property type="match status" value="1"/>
</dbReference>
<comment type="subcellular location">
    <subcellularLocation>
        <location evidence="2">Cytoplasm</location>
    </subcellularLocation>
</comment>
<dbReference type="Gene3D" id="3.40.50.620">
    <property type="entry name" value="HUPs"/>
    <property type="match status" value="1"/>
</dbReference>
<dbReference type="Pfam" id="PF00582">
    <property type="entry name" value="Usp"/>
    <property type="match status" value="1"/>
</dbReference>
<gene>
    <name evidence="4" type="ORF">ACFQ1X_01040</name>
</gene>
<keyword evidence="2" id="KW-0963">Cytoplasm</keyword>
<dbReference type="CDD" id="cd00293">
    <property type="entry name" value="USP-like"/>
    <property type="match status" value="1"/>
</dbReference>
<dbReference type="InterPro" id="IPR014729">
    <property type="entry name" value="Rossmann-like_a/b/a_fold"/>
</dbReference>
<dbReference type="SUPFAM" id="SSF52402">
    <property type="entry name" value="Adenine nucleotide alpha hydrolases-like"/>
    <property type="match status" value="1"/>
</dbReference>
<accession>A0ABW3L6T5</accession>
<reference evidence="5" key="1">
    <citation type="journal article" date="2019" name="Int. J. Syst. Evol. Microbiol.">
        <title>The Global Catalogue of Microorganisms (GCM) 10K type strain sequencing project: providing services to taxonomists for standard genome sequencing and annotation.</title>
        <authorList>
            <consortium name="The Broad Institute Genomics Platform"/>
            <consortium name="The Broad Institute Genome Sequencing Center for Infectious Disease"/>
            <person name="Wu L."/>
            <person name="Ma J."/>
        </authorList>
    </citation>
    <scope>NUCLEOTIDE SEQUENCE [LARGE SCALE GENOMIC DNA]</scope>
    <source>
        <strain evidence="5">CCUG 56756</strain>
    </source>
</reference>
<dbReference type="InterPro" id="IPR006016">
    <property type="entry name" value="UspA"/>
</dbReference>
<evidence type="ECO:0000256" key="1">
    <source>
        <dbReference type="ARBA" id="ARBA00008791"/>
    </source>
</evidence>
<evidence type="ECO:0000259" key="3">
    <source>
        <dbReference type="Pfam" id="PF00582"/>
    </source>
</evidence>
<sequence length="163" mass="17863">MALVYKQILVAVDGSKEAEWAFRKSVGIAVRNNATLNLVNVIDTRSFSAIEPYDPSLADRAQKFAEEMLNNYKEEAMSAGVKNVNVLVEYGSPKSMISWDISRRIHADLIICGATGMNAVERFLIGSISEHIVRSAKCDVLVVRTEQAQDDAPSGYYTSEGSG</sequence>
<evidence type="ECO:0000313" key="5">
    <source>
        <dbReference type="Proteomes" id="UP001597109"/>
    </source>
</evidence>
<protein>
    <recommendedName>
        <fullName evidence="2">Universal stress protein</fullName>
    </recommendedName>
</protein>